<dbReference type="InterPro" id="IPR036366">
    <property type="entry name" value="PGBDSf"/>
</dbReference>
<feature type="domain" description="Peptidoglycan binding-like" evidence="1">
    <location>
        <begin position="15"/>
        <end position="73"/>
    </location>
</feature>
<dbReference type="InterPro" id="IPR002477">
    <property type="entry name" value="Peptidoglycan-bd-like"/>
</dbReference>
<evidence type="ECO:0000259" key="1">
    <source>
        <dbReference type="Pfam" id="PF01471"/>
    </source>
</evidence>
<gene>
    <name evidence="2" type="ORF">LXT12_15415</name>
</gene>
<evidence type="ECO:0000313" key="2">
    <source>
        <dbReference type="EMBL" id="MCE4538640.1"/>
    </source>
</evidence>
<dbReference type="EMBL" id="JAJTWT010000006">
    <property type="protein sequence ID" value="MCE4538640.1"/>
    <property type="molecule type" value="Genomic_DNA"/>
</dbReference>
<comment type="caution">
    <text evidence="2">The sequence shown here is derived from an EMBL/GenBank/DDBJ whole genome shotgun (WGS) entry which is preliminary data.</text>
</comment>
<dbReference type="InterPro" id="IPR036365">
    <property type="entry name" value="PGBD-like_sf"/>
</dbReference>
<reference evidence="2 3" key="1">
    <citation type="submission" date="2021-12" db="EMBL/GenBank/DDBJ databases">
        <title>Genome seq of p7.</title>
        <authorList>
            <person name="Seo T."/>
        </authorList>
    </citation>
    <scope>NUCLEOTIDE SEQUENCE [LARGE SCALE GENOMIC DNA]</scope>
    <source>
        <strain evidence="2 3">P7</strain>
    </source>
</reference>
<proteinExistence type="predicted"/>
<dbReference type="RefSeq" id="WP_233393084.1">
    <property type="nucleotide sequence ID" value="NZ_JAJTWT010000006.1"/>
</dbReference>
<dbReference type="Gene3D" id="1.10.101.10">
    <property type="entry name" value="PGBD-like superfamily/PGBD"/>
    <property type="match status" value="1"/>
</dbReference>
<organism evidence="2 3">
    <name type="scientific">Pelomonas caseinilytica</name>
    <dbReference type="NCBI Taxonomy" id="2906763"/>
    <lineage>
        <taxon>Bacteria</taxon>
        <taxon>Pseudomonadati</taxon>
        <taxon>Pseudomonadota</taxon>
        <taxon>Betaproteobacteria</taxon>
        <taxon>Burkholderiales</taxon>
        <taxon>Sphaerotilaceae</taxon>
        <taxon>Roseateles</taxon>
    </lineage>
</organism>
<dbReference type="Proteomes" id="UP001201463">
    <property type="component" value="Unassembled WGS sequence"/>
</dbReference>
<protein>
    <submittedName>
        <fullName evidence="2">Peptidoglycan-binding protein</fullName>
    </submittedName>
</protein>
<keyword evidence="3" id="KW-1185">Reference proteome</keyword>
<sequence>MQFTREVAFRFPLCRGEDVRAIQQALTILQNEPPCGTVDGIFGGATRQAVAEYQRRNHLDATGVVDAATWASLFAAAAVRQKDVPEKSASALVKAALAGTAPAAAPADAGPAPADLPVSRPQALRTRDWLLRNFAAQIEQAVQGTPLDADLVAAIACKETANVWLHWIDRLSPAEVLARCVFDGSGDVPGTSRSAFPRNAADFRAAVGDALTDALIDEANETRKLRGFGPQRWLYKGYGLFQYDLQHFKTDPDFFRNRQWGDFGACIDRFMREMRTKLADAHGDLPDAVRRYNGSGPKAEQYREHVMFMYGWLKAAPFTPPH</sequence>
<dbReference type="SUPFAM" id="SSF47090">
    <property type="entry name" value="PGBD-like"/>
    <property type="match status" value="1"/>
</dbReference>
<accession>A0ABS8XG04</accession>
<evidence type="ECO:0000313" key="3">
    <source>
        <dbReference type="Proteomes" id="UP001201463"/>
    </source>
</evidence>
<name>A0ABS8XG04_9BURK</name>
<dbReference type="Pfam" id="PF01471">
    <property type="entry name" value="PG_binding_1"/>
    <property type="match status" value="1"/>
</dbReference>